<evidence type="ECO:0000313" key="2">
    <source>
        <dbReference type="Proteomes" id="UP001190640"/>
    </source>
</evidence>
<sequence length="288" mass="32773">MLVWYRKGSLALGALVFVWIVTGFDMNGRSVWIKDPNLSPVNETQMFLYDTFPPEFLWGVGTSAFQVEGSQWKDGKGPSIWEYFIQSPLRAGSMTDDDSSDSYTFLEKDLSALDFLGVSSYQFSISWPRLFPTGVVTAVNEKGLHYYNRLLNSLLHRRIEPVVTLYHWDLPLTLQEEYGGWKNESLVDIFSDFAMFCFKAFGDRVKYWITVHNPYLVAWQGYGTGIHAPGERQEGAAVYTVGHNLIKTDQCPTQSGEQGTVPKAPPNEMPGAEVTHFTCQLYQEQRYL</sequence>
<comment type="similarity">
    <text evidence="1">Belongs to the glycosyl hydrolase 1 family.</text>
</comment>
<dbReference type="SUPFAM" id="SSF51445">
    <property type="entry name" value="(Trans)glycosidases"/>
    <property type="match status" value="1"/>
</dbReference>
<dbReference type="AlphaFoldDB" id="A0AA97L9D8"/>
<keyword evidence="2" id="KW-1185">Reference proteome</keyword>
<dbReference type="RefSeq" id="XP_054846451.1">
    <property type="nucleotide sequence ID" value="XM_054990476.1"/>
</dbReference>
<evidence type="ECO:0000313" key="3">
    <source>
        <dbReference type="RefSeq" id="XP_054846451.1"/>
    </source>
</evidence>
<dbReference type="InterPro" id="IPR033132">
    <property type="entry name" value="GH_1_N_CS"/>
</dbReference>
<dbReference type="PROSITE" id="PS00653">
    <property type="entry name" value="GLYCOSYL_HYDROL_F1_2"/>
    <property type="match status" value="1"/>
</dbReference>
<dbReference type="GO" id="GO:0004553">
    <property type="term" value="F:hydrolase activity, hydrolyzing O-glycosyl compounds"/>
    <property type="evidence" value="ECO:0007669"/>
    <property type="project" value="InterPro"/>
</dbReference>
<dbReference type="GO" id="GO:0005975">
    <property type="term" value="P:carbohydrate metabolic process"/>
    <property type="evidence" value="ECO:0007669"/>
    <property type="project" value="InterPro"/>
</dbReference>
<dbReference type="PANTHER" id="PTHR10353">
    <property type="entry name" value="GLYCOSYL HYDROLASE"/>
    <property type="match status" value="1"/>
</dbReference>
<dbReference type="Pfam" id="PF00232">
    <property type="entry name" value="Glyco_hydro_1"/>
    <property type="match status" value="1"/>
</dbReference>
<dbReference type="PANTHER" id="PTHR10353:SF68">
    <property type="entry name" value="BETA-KLOTHO"/>
    <property type="match status" value="1"/>
</dbReference>
<dbReference type="GeneID" id="129337029"/>
<dbReference type="KEGG" id="emc:129337029"/>
<dbReference type="Proteomes" id="UP001190640">
    <property type="component" value="Chromosome 10"/>
</dbReference>
<name>A0AA97L9D8_EUBMA</name>
<dbReference type="InterPro" id="IPR001360">
    <property type="entry name" value="Glyco_hydro_1"/>
</dbReference>
<dbReference type="InterPro" id="IPR017853">
    <property type="entry name" value="GH"/>
</dbReference>
<accession>A0AA97L9D8</accession>
<evidence type="ECO:0000256" key="1">
    <source>
        <dbReference type="RuleBase" id="RU003690"/>
    </source>
</evidence>
<dbReference type="Gene3D" id="3.20.20.80">
    <property type="entry name" value="Glycosidases"/>
    <property type="match status" value="1"/>
</dbReference>
<reference evidence="3" key="1">
    <citation type="submission" date="2025-08" db="UniProtKB">
        <authorList>
            <consortium name="RefSeq"/>
        </authorList>
    </citation>
    <scope>IDENTIFICATION</scope>
    <source>
        <tissue evidence="3">Blood</tissue>
    </source>
</reference>
<protein>
    <submittedName>
        <fullName evidence="3">Beta-klotho-like isoform X1</fullName>
    </submittedName>
</protein>
<organism evidence="2 3">
    <name type="scientific">Eublepharis macularius</name>
    <name type="common">Leopard gecko</name>
    <name type="synonym">Cyrtodactylus macularius</name>
    <dbReference type="NCBI Taxonomy" id="481883"/>
    <lineage>
        <taxon>Eukaryota</taxon>
        <taxon>Metazoa</taxon>
        <taxon>Chordata</taxon>
        <taxon>Craniata</taxon>
        <taxon>Vertebrata</taxon>
        <taxon>Euteleostomi</taxon>
        <taxon>Lepidosauria</taxon>
        <taxon>Squamata</taxon>
        <taxon>Bifurcata</taxon>
        <taxon>Gekkota</taxon>
        <taxon>Eublepharidae</taxon>
        <taxon>Eublepharinae</taxon>
        <taxon>Eublepharis</taxon>
    </lineage>
</organism>
<proteinExistence type="inferred from homology"/>
<gene>
    <name evidence="3" type="primary">LOC129337029</name>
</gene>